<sequence>MVEHVLAGKHRAASAWKPVRSPTLTHKSKSMEDVLAIPRSSYKMEEEAMDSFMQENSRGSRPRLVMRQASDLRHKLVLMKKMKSADERKNQIKAFFQQEHIYMNQKFEEEARRRAEEESDSKYNTGSDVKEDGSPNHQDTSLREEEQSPDETKEGSPSMNETRAQEMLNKAIQEWEDYAGEKGKKLPTLRGKYSRELEATVQLWERELNNA</sequence>
<evidence type="ECO:0000256" key="1">
    <source>
        <dbReference type="SAM" id="MobiDB-lite"/>
    </source>
</evidence>
<dbReference type="EMBL" id="MDYQ01000251">
    <property type="protein sequence ID" value="PRP77901.1"/>
    <property type="molecule type" value="Genomic_DNA"/>
</dbReference>
<feature type="region of interest" description="Disordered" evidence="1">
    <location>
        <begin position="108"/>
        <end position="174"/>
    </location>
</feature>
<comment type="caution">
    <text evidence="2">The sequence shown here is derived from an EMBL/GenBank/DDBJ whole genome shotgun (WGS) entry which is preliminary data.</text>
</comment>
<proteinExistence type="predicted"/>
<name>A0A2P6N1U1_9EUKA</name>
<reference evidence="2 3" key="1">
    <citation type="journal article" date="2018" name="Genome Biol. Evol.">
        <title>Multiple Roots of Fruiting Body Formation in Amoebozoa.</title>
        <authorList>
            <person name="Hillmann F."/>
            <person name="Forbes G."/>
            <person name="Novohradska S."/>
            <person name="Ferling I."/>
            <person name="Riege K."/>
            <person name="Groth M."/>
            <person name="Westermann M."/>
            <person name="Marz M."/>
            <person name="Spaller T."/>
            <person name="Winckler T."/>
            <person name="Schaap P."/>
            <person name="Glockner G."/>
        </authorList>
    </citation>
    <scope>NUCLEOTIDE SEQUENCE [LARGE SCALE GENOMIC DNA]</scope>
    <source>
        <strain evidence="2 3">Jena</strain>
    </source>
</reference>
<evidence type="ECO:0000313" key="2">
    <source>
        <dbReference type="EMBL" id="PRP77901.1"/>
    </source>
</evidence>
<organism evidence="2 3">
    <name type="scientific">Planoprotostelium fungivorum</name>
    <dbReference type="NCBI Taxonomy" id="1890364"/>
    <lineage>
        <taxon>Eukaryota</taxon>
        <taxon>Amoebozoa</taxon>
        <taxon>Evosea</taxon>
        <taxon>Variosea</taxon>
        <taxon>Cavosteliida</taxon>
        <taxon>Cavosteliaceae</taxon>
        <taxon>Planoprotostelium</taxon>
    </lineage>
</organism>
<accession>A0A2P6N1U1</accession>
<dbReference type="AlphaFoldDB" id="A0A2P6N1U1"/>
<gene>
    <name evidence="2" type="ORF">PROFUN_08575</name>
</gene>
<protein>
    <submittedName>
        <fullName evidence="2">Uncharacterized protein</fullName>
    </submittedName>
</protein>
<keyword evidence="3" id="KW-1185">Reference proteome</keyword>
<evidence type="ECO:0000313" key="3">
    <source>
        <dbReference type="Proteomes" id="UP000241769"/>
    </source>
</evidence>
<dbReference type="InParanoid" id="A0A2P6N1U1"/>
<dbReference type="Proteomes" id="UP000241769">
    <property type="component" value="Unassembled WGS sequence"/>
</dbReference>
<feature type="compositionally biased region" description="Basic and acidic residues" evidence="1">
    <location>
        <begin position="128"/>
        <end position="154"/>
    </location>
</feature>